<evidence type="ECO:0000313" key="7">
    <source>
        <dbReference type="EMBL" id="MDM8157526.1"/>
    </source>
</evidence>
<comment type="similarity">
    <text evidence="2">Belongs to the nitroreductase family.</text>
</comment>
<keyword evidence="5" id="KW-0560">Oxidoreductase</keyword>
<dbReference type="CDD" id="cd02062">
    <property type="entry name" value="Nitro_FMN_reductase"/>
    <property type="match status" value="1"/>
</dbReference>
<gene>
    <name evidence="7" type="ORF">QUV96_07735</name>
</gene>
<dbReference type="Gene3D" id="3.40.109.10">
    <property type="entry name" value="NADH Oxidase"/>
    <property type="match status" value="1"/>
</dbReference>
<dbReference type="Proteomes" id="UP001529340">
    <property type="component" value="Unassembled WGS sequence"/>
</dbReference>
<dbReference type="Gene3D" id="3.40.109.30">
    <property type="entry name" value="putative nitroreductase (tm1586), domain 2"/>
    <property type="match status" value="1"/>
</dbReference>
<feature type="domain" description="Putative nitroreductase TM1586" evidence="6">
    <location>
        <begin position="2"/>
        <end position="213"/>
    </location>
</feature>
<keyword evidence="4" id="KW-0288">FMN</keyword>
<name>A0ABT7UD25_9FIRM</name>
<evidence type="ECO:0000256" key="5">
    <source>
        <dbReference type="ARBA" id="ARBA00023002"/>
    </source>
</evidence>
<dbReference type="EMBL" id="JAUDCG010000031">
    <property type="protein sequence ID" value="MDM8157526.1"/>
    <property type="molecule type" value="Genomic_DNA"/>
</dbReference>
<evidence type="ECO:0000313" key="8">
    <source>
        <dbReference type="Proteomes" id="UP001529340"/>
    </source>
</evidence>
<reference evidence="7 8" key="3">
    <citation type="submission" date="2023-06" db="EMBL/GenBank/DDBJ databases">
        <authorList>
            <person name="Zeman M."/>
            <person name="Kubasova T."/>
            <person name="Jahodarova E."/>
            <person name="Nykrynova M."/>
            <person name="Rychlik I."/>
        </authorList>
    </citation>
    <scope>NUCLEOTIDE SEQUENCE [LARGE SCALE GENOMIC DNA]</scope>
    <source>
        <strain evidence="7 8">ET39</strain>
    </source>
</reference>
<reference evidence="8" key="2">
    <citation type="submission" date="2023-06" db="EMBL/GenBank/DDBJ databases">
        <title>Identification and characterization of horizontal gene transfer across gut microbiota members of farm animals based on homology search.</title>
        <authorList>
            <person name="Zeman M."/>
            <person name="Kubasova T."/>
            <person name="Jahodarova E."/>
            <person name="Nykrynova M."/>
            <person name="Rychlik I."/>
        </authorList>
    </citation>
    <scope>NUCLEOTIDE SEQUENCE [LARGE SCALE GENOMIC DNA]</scope>
    <source>
        <strain evidence="8">ET39</strain>
    </source>
</reference>
<comment type="caution">
    <text evidence="7">The sequence shown here is derived from an EMBL/GenBank/DDBJ whole genome shotgun (WGS) entry which is preliminary data.</text>
</comment>
<sequence>MNVIEAMEARHSVRSYQNKPIEEEKRKALEELARKCNAESGLNIQLCFDEEEAFQGMMAHYGKFHNVRNYIALVGKKDARLDETCGYYGEQLVLKATELGLSTCWVAMTYRKRRTGCVINKGEKLCCVIALGYGENEGVPHKSKRIEEVCDVEGEMPAWFAQGVRCALLAPTAMNQQKFRFTLRDGRVSLRASFGPYTKVDIGIVRCHFALGAGKGDWQWAEDER</sequence>
<keyword evidence="8" id="KW-1185">Reference proteome</keyword>
<dbReference type="Pfam" id="PF14512">
    <property type="entry name" value="TM1586_NiRdase"/>
    <property type="match status" value="1"/>
</dbReference>
<dbReference type="RefSeq" id="WP_289607971.1">
    <property type="nucleotide sequence ID" value="NZ_JAUDCG010000031.1"/>
</dbReference>
<dbReference type="InterPro" id="IPR029478">
    <property type="entry name" value="TM1586_NiRdase"/>
</dbReference>
<accession>A0ABT7UD25</accession>
<organism evidence="7 8">
    <name type="scientific">Amedibacillus dolichus</name>
    <dbReference type="NCBI Taxonomy" id="31971"/>
    <lineage>
        <taxon>Bacteria</taxon>
        <taxon>Bacillati</taxon>
        <taxon>Bacillota</taxon>
        <taxon>Erysipelotrichia</taxon>
        <taxon>Erysipelotrichales</taxon>
        <taxon>Erysipelotrichaceae</taxon>
        <taxon>Amedibacillus</taxon>
    </lineage>
</organism>
<dbReference type="PANTHER" id="PTHR43673:SF2">
    <property type="entry name" value="NITROREDUCTASE"/>
    <property type="match status" value="1"/>
</dbReference>
<evidence type="ECO:0000256" key="1">
    <source>
        <dbReference type="ARBA" id="ARBA00001917"/>
    </source>
</evidence>
<dbReference type="InterPro" id="IPR000415">
    <property type="entry name" value="Nitroreductase-like"/>
</dbReference>
<dbReference type="PANTHER" id="PTHR43673">
    <property type="entry name" value="NAD(P)H NITROREDUCTASE YDGI-RELATED"/>
    <property type="match status" value="1"/>
</dbReference>
<evidence type="ECO:0000256" key="3">
    <source>
        <dbReference type="ARBA" id="ARBA00022630"/>
    </source>
</evidence>
<reference evidence="7 8" key="1">
    <citation type="submission" date="2023-06" db="EMBL/GenBank/DDBJ databases">
        <title>Identification and characterization of horizontal gene transfer across gut microbiota members of farm animals based on homology search.</title>
        <authorList>
            <person name="Schwarzerova J."/>
            <person name="Nykrynova M."/>
            <person name="Jureckova K."/>
            <person name="Cejkova D."/>
            <person name="Rychlik I."/>
        </authorList>
    </citation>
    <scope>NUCLEOTIDE SEQUENCE [LARGE SCALE GENOMIC DNA]</scope>
    <source>
        <strain evidence="7 8">ET39</strain>
    </source>
</reference>
<evidence type="ECO:0000256" key="4">
    <source>
        <dbReference type="ARBA" id="ARBA00022643"/>
    </source>
</evidence>
<dbReference type="SUPFAM" id="SSF55469">
    <property type="entry name" value="FMN-dependent nitroreductase-like"/>
    <property type="match status" value="1"/>
</dbReference>
<protein>
    <submittedName>
        <fullName evidence="7">Nitroreductase family protein</fullName>
    </submittedName>
</protein>
<keyword evidence="3" id="KW-0285">Flavoprotein</keyword>
<comment type="cofactor">
    <cofactor evidence="1">
        <name>FMN</name>
        <dbReference type="ChEBI" id="CHEBI:58210"/>
    </cofactor>
</comment>
<proteinExistence type="inferred from homology"/>
<evidence type="ECO:0000259" key="6">
    <source>
        <dbReference type="Pfam" id="PF14512"/>
    </source>
</evidence>
<evidence type="ECO:0000256" key="2">
    <source>
        <dbReference type="ARBA" id="ARBA00007118"/>
    </source>
</evidence>